<sequence>MSCSRCEDSLILEDAIKCSMCENSMHYGCGSMTETSFRKLGKERKLVWKCPDCKMKKDTTTKTQSTTIISGSAAGGVGGGSSDGSDGHKSGNGESALMEQFNKLANELRASMSELERSVQYASNQSDSMLTEFQELKKTFQDLQKNQQDLMNENVVLKKTVKDLKNQVHEVDQRSLDHNVEINGVPETIQEERVLPLLCDAMNIPAPDVSHYTVKRSRVGAPGRIKPVHVQFESKYTRNQILKASKGFKPKASHITKDPKDTGNVYVNEELTPHNRELFFNANKIKKEKQFRYLWVAEGKILLKKSDQARTIRIRDVDDMN</sequence>
<keyword evidence="2" id="KW-0863">Zinc-finger</keyword>
<feature type="region of interest" description="Disordered" evidence="5">
    <location>
        <begin position="64"/>
        <end position="94"/>
    </location>
</feature>
<feature type="domain" description="Zinc finger PHD-type" evidence="6">
    <location>
        <begin position="2"/>
        <end position="54"/>
    </location>
</feature>
<dbReference type="EMBL" id="HBUF01444887">
    <property type="protein sequence ID" value="CAG6743227.1"/>
    <property type="molecule type" value="Transcribed_RNA"/>
</dbReference>
<keyword evidence="4" id="KW-0175">Coiled coil</keyword>
<name>A0A8D8ZBT7_9HEMI</name>
<protein>
    <recommendedName>
        <fullName evidence="6">Zinc finger PHD-type domain-containing protein</fullName>
    </recommendedName>
</protein>
<accession>A0A8D8ZBT7</accession>
<dbReference type="InterPro" id="IPR013083">
    <property type="entry name" value="Znf_RING/FYVE/PHD"/>
</dbReference>
<proteinExistence type="predicted"/>
<keyword evidence="1" id="KW-0479">Metal-binding</keyword>
<feature type="coiled-coil region" evidence="4">
    <location>
        <begin position="98"/>
        <end position="174"/>
    </location>
</feature>
<organism evidence="7">
    <name type="scientific">Cacopsylla melanoneura</name>
    <dbReference type="NCBI Taxonomy" id="428564"/>
    <lineage>
        <taxon>Eukaryota</taxon>
        <taxon>Metazoa</taxon>
        <taxon>Ecdysozoa</taxon>
        <taxon>Arthropoda</taxon>
        <taxon>Hexapoda</taxon>
        <taxon>Insecta</taxon>
        <taxon>Pterygota</taxon>
        <taxon>Neoptera</taxon>
        <taxon>Paraneoptera</taxon>
        <taxon>Hemiptera</taxon>
        <taxon>Sternorrhyncha</taxon>
        <taxon>Psylloidea</taxon>
        <taxon>Psyllidae</taxon>
        <taxon>Psyllinae</taxon>
        <taxon>Cacopsylla</taxon>
    </lineage>
</organism>
<evidence type="ECO:0000313" key="7">
    <source>
        <dbReference type="EMBL" id="CAG6743227.1"/>
    </source>
</evidence>
<evidence type="ECO:0000256" key="2">
    <source>
        <dbReference type="ARBA" id="ARBA00022771"/>
    </source>
</evidence>
<evidence type="ECO:0000259" key="6">
    <source>
        <dbReference type="SMART" id="SM00249"/>
    </source>
</evidence>
<dbReference type="GO" id="GO:0008270">
    <property type="term" value="F:zinc ion binding"/>
    <property type="evidence" value="ECO:0007669"/>
    <property type="project" value="UniProtKB-KW"/>
</dbReference>
<dbReference type="AlphaFoldDB" id="A0A8D8ZBT7"/>
<dbReference type="Gene3D" id="3.30.40.10">
    <property type="entry name" value="Zinc/RING finger domain, C3HC4 (zinc finger)"/>
    <property type="match status" value="1"/>
</dbReference>
<dbReference type="InterPro" id="IPR057251">
    <property type="entry name" value="FP_C"/>
</dbReference>
<keyword evidence="3" id="KW-0862">Zinc</keyword>
<feature type="compositionally biased region" description="Gly residues" evidence="5">
    <location>
        <begin position="73"/>
        <end position="82"/>
    </location>
</feature>
<dbReference type="CDD" id="cd15489">
    <property type="entry name" value="PHD_SF"/>
    <property type="match status" value="1"/>
</dbReference>
<evidence type="ECO:0000256" key="1">
    <source>
        <dbReference type="ARBA" id="ARBA00022723"/>
    </source>
</evidence>
<dbReference type="SUPFAM" id="SSF57903">
    <property type="entry name" value="FYVE/PHD zinc finger"/>
    <property type="match status" value="1"/>
</dbReference>
<dbReference type="InterPro" id="IPR001965">
    <property type="entry name" value="Znf_PHD"/>
</dbReference>
<dbReference type="InterPro" id="IPR011011">
    <property type="entry name" value="Znf_FYVE_PHD"/>
</dbReference>
<evidence type="ECO:0000256" key="4">
    <source>
        <dbReference type="SAM" id="Coils"/>
    </source>
</evidence>
<evidence type="ECO:0000256" key="3">
    <source>
        <dbReference type="ARBA" id="ARBA00022833"/>
    </source>
</evidence>
<reference evidence="7" key="1">
    <citation type="submission" date="2021-05" db="EMBL/GenBank/DDBJ databases">
        <authorList>
            <person name="Alioto T."/>
            <person name="Alioto T."/>
            <person name="Gomez Garrido J."/>
        </authorList>
    </citation>
    <scope>NUCLEOTIDE SEQUENCE</scope>
</reference>
<dbReference type="SMART" id="SM00249">
    <property type="entry name" value="PHD"/>
    <property type="match status" value="1"/>
</dbReference>
<evidence type="ECO:0000256" key="5">
    <source>
        <dbReference type="SAM" id="MobiDB-lite"/>
    </source>
</evidence>
<dbReference type="Gene3D" id="1.10.287.1490">
    <property type="match status" value="1"/>
</dbReference>
<dbReference type="Pfam" id="PF25298">
    <property type="entry name" value="Baculo_FP_2nd"/>
    <property type="match status" value="1"/>
</dbReference>